<evidence type="ECO:0000256" key="1">
    <source>
        <dbReference type="ARBA" id="ARBA00009861"/>
    </source>
</evidence>
<dbReference type="Gramene" id="OE9A086596T1">
    <property type="protein sequence ID" value="OE9A086596C1"/>
    <property type="gene ID" value="OE9A086596"/>
</dbReference>
<accession>A0A8S0PE87</accession>
<evidence type="ECO:0000256" key="2">
    <source>
        <dbReference type="ARBA" id="ARBA00022679"/>
    </source>
</evidence>
<dbReference type="PANTHER" id="PTHR31147">
    <property type="entry name" value="ACYL TRANSFERASE 4"/>
    <property type="match status" value="1"/>
</dbReference>
<dbReference type="GO" id="GO:0016740">
    <property type="term" value="F:transferase activity"/>
    <property type="evidence" value="ECO:0007669"/>
    <property type="project" value="UniProtKB-KW"/>
</dbReference>
<dbReference type="InterPro" id="IPR050898">
    <property type="entry name" value="Plant_acyltransferase"/>
</dbReference>
<protein>
    <submittedName>
        <fullName evidence="3">Methanol O-anthraniloyltransferase</fullName>
    </submittedName>
</protein>
<proteinExistence type="inferred from homology"/>
<dbReference type="OrthoDB" id="896098at2759"/>
<comment type="caution">
    <text evidence="3">The sequence shown here is derived from an EMBL/GenBank/DDBJ whole genome shotgun (WGS) entry which is preliminary data.</text>
</comment>
<evidence type="ECO:0000313" key="3">
    <source>
        <dbReference type="EMBL" id="CAA2942208.1"/>
    </source>
</evidence>
<keyword evidence="2" id="KW-0808">Transferase</keyword>
<dbReference type="EMBL" id="CACTIH010000051">
    <property type="protein sequence ID" value="CAA2942208.1"/>
    <property type="molecule type" value="Genomic_DNA"/>
</dbReference>
<dbReference type="Pfam" id="PF02458">
    <property type="entry name" value="Transferase"/>
    <property type="match status" value="1"/>
</dbReference>
<dbReference type="Gene3D" id="3.30.559.10">
    <property type="entry name" value="Chloramphenicol acetyltransferase-like domain"/>
    <property type="match status" value="1"/>
</dbReference>
<sequence length="208" mass="23066">MAFSSTFAFSVQRCKPELVVPVKPTPREIKKLSNIDDQEGFRFQIPIVFFYKNNPSMKGINPVEVIREGLAKMLVYYCPFAGRIMEGDNRKRMVDCNGEGVFFVEVDACIMLEQLGDNILPPCPLMEEFLHDVPGTGGIIGCPLLLIQVTRFICGGFAWGIRFNHTMADVYEMMQFLNSISELIKAISGLAIALDGASGGVVWTVTVS</sequence>
<dbReference type="Proteomes" id="UP000594638">
    <property type="component" value="Unassembled WGS sequence"/>
</dbReference>
<reference evidence="3 4" key="1">
    <citation type="submission" date="2019-12" db="EMBL/GenBank/DDBJ databases">
        <authorList>
            <person name="Alioto T."/>
            <person name="Alioto T."/>
            <person name="Gomez Garrido J."/>
        </authorList>
    </citation>
    <scope>NUCLEOTIDE SEQUENCE [LARGE SCALE GENOMIC DNA]</scope>
</reference>
<comment type="similarity">
    <text evidence="1">Belongs to the plant acyltransferase family.</text>
</comment>
<name>A0A8S0PE87_OLEEU</name>
<dbReference type="AlphaFoldDB" id="A0A8S0PE87"/>
<organism evidence="3 4">
    <name type="scientific">Olea europaea subsp. europaea</name>
    <dbReference type="NCBI Taxonomy" id="158383"/>
    <lineage>
        <taxon>Eukaryota</taxon>
        <taxon>Viridiplantae</taxon>
        <taxon>Streptophyta</taxon>
        <taxon>Embryophyta</taxon>
        <taxon>Tracheophyta</taxon>
        <taxon>Spermatophyta</taxon>
        <taxon>Magnoliopsida</taxon>
        <taxon>eudicotyledons</taxon>
        <taxon>Gunneridae</taxon>
        <taxon>Pentapetalae</taxon>
        <taxon>asterids</taxon>
        <taxon>lamiids</taxon>
        <taxon>Lamiales</taxon>
        <taxon>Oleaceae</taxon>
        <taxon>Oleeae</taxon>
        <taxon>Olea</taxon>
    </lineage>
</organism>
<evidence type="ECO:0000313" key="4">
    <source>
        <dbReference type="Proteomes" id="UP000594638"/>
    </source>
</evidence>
<dbReference type="InterPro" id="IPR023213">
    <property type="entry name" value="CAT-like_dom_sf"/>
</dbReference>
<dbReference type="PANTHER" id="PTHR31147:SF66">
    <property type="entry name" value="OS05G0315700 PROTEIN"/>
    <property type="match status" value="1"/>
</dbReference>
<gene>
    <name evidence="3" type="ORF">OLEA9_A086596</name>
</gene>
<keyword evidence="4" id="KW-1185">Reference proteome</keyword>